<dbReference type="SMART" id="SM00312">
    <property type="entry name" value="PX"/>
    <property type="match status" value="1"/>
</dbReference>
<sequence>MKAGDDIEVLKEHLPDGWSLVNIAGEAGLIPATYYTFTTDFTTGPTLHSKQSSASTIGPKNSTPRTTTPPPLANQRTGEWSYGLPNFRQSLLGGKSLNRFSNFVTSGAEEWVLNGSAQDASLLAPTYPGHHRERTEDGDEDDDVIQAKASQEAEQHFVDSGPVWKPKLPEFQILVHSPSKRSSTLSGSYTVYTITSLFRPPPNERAHQEDDSGEPEPPPSPRRISVHRRFSHFVFLHTALTRRLPGIALPPLPEKQYAGRFSEDFVEARRGDLERYLNRVVRHPIARYAEVVTFFLGCESEVEWRKKLPHHLSLPPAGPQFYARVFHPAFNLDVDEATESVERFNRHLKAVGKGVQGLRGMFSGLRHARMELAKYQRLLSYSILSLITSTPLATTSAVTKPTEDEEEEEDTSRAGLLNSEGAWCWKEHCDECLRLTKAMQKTAEALQGVADLQEDNARRVQLGTHEALKEVAHPSVLYAPVIDTHKSTLSRYKSAIQTKGDIDEATGRCETVLNTTMSEFSTYHTQKQEDFERIALEHLNGEIALYSSILERLEAAKASFYTPEWEGLSAAQSGPRQASKYERDLPRVDPRTGNLDLGRGAAEGGRTGRSSREPLVEPAPHVWDSAPMRPVSAAIQEGVGMLFGSPSVPSLYGRGSVFGKLW</sequence>
<dbReference type="HOGENOM" id="CLU_020758_0_0_1"/>
<feature type="region of interest" description="Disordered" evidence="1">
    <location>
        <begin position="394"/>
        <end position="414"/>
    </location>
</feature>
<dbReference type="Gene3D" id="3.30.1520.10">
    <property type="entry name" value="Phox-like domain"/>
    <property type="match status" value="1"/>
</dbReference>
<dbReference type="SUPFAM" id="SSF50044">
    <property type="entry name" value="SH3-domain"/>
    <property type="match status" value="1"/>
</dbReference>
<dbReference type="InterPro" id="IPR027267">
    <property type="entry name" value="AH/BAR_dom_sf"/>
</dbReference>
<evidence type="ECO:0000259" key="2">
    <source>
        <dbReference type="PROSITE" id="PS50195"/>
    </source>
</evidence>
<feature type="compositionally biased region" description="Polar residues" evidence="1">
    <location>
        <begin position="46"/>
        <end position="66"/>
    </location>
</feature>
<dbReference type="PANTHER" id="PTHR45827">
    <property type="entry name" value="SORTING NEXIN"/>
    <property type="match status" value="1"/>
</dbReference>
<protein>
    <recommendedName>
        <fullName evidence="2">PX domain-containing protein</fullName>
    </recommendedName>
</protein>
<dbReference type="InterPro" id="IPR019497">
    <property type="entry name" value="Sorting_nexin_WASP-bd-dom"/>
</dbReference>
<dbReference type="STRING" id="933852.A0A0C3AT21"/>
<dbReference type="PROSITE" id="PS50195">
    <property type="entry name" value="PX"/>
    <property type="match status" value="1"/>
</dbReference>
<dbReference type="InterPro" id="IPR036871">
    <property type="entry name" value="PX_dom_sf"/>
</dbReference>
<dbReference type="GO" id="GO:0005886">
    <property type="term" value="C:plasma membrane"/>
    <property type="evidence" value="ECO:0007669"/>
    <property type="project" value="TreeGrafter"/>
</dbReference>
<keyword evidence="4" id="KW-1185">Reference proteome</keyword>
<dbReference type="GO" id="GO:0035091">
    <property type="term" value="F:phosphatidylinositol binding"/>
    <property type="evidence" value="ECO:0007669"/>
    <property type="project" value="InterPro"/>
</dbReference>
<name>A0A0C3AT21_SERVB</name>
<feature type="compositionally biased region" description="Basic and acidic residues" evidence="1">
    <location>
        <begin position="579"/>
        <end position="590"/>
    </location>
</feature>
<accession>A0A0C3AT21</accession>
<dbReference type="Gene3D" id="1.20.1270.60">
    <property type="entry name" value="Arfaptin homology (AH) domain/BAR domain"/>
    <property type="match status" value="1"/>
</dbReference>
<gene>
    <name evidence="3" type="ORF">M408DRAFT_329888</name>
</gene>
<evidence type="ECO:0000256" key="1">
    <source>
        <dbReference type="SAM" id="MobiDB-lite"/>
    </source>
</evidence>
<dbReference type="AlphaFoldDB" id="A0A0C3AT21"/>
<feature type="domain" description="PX" evidence="2">
    <location>
        <begin position="170"/>
        <end position="302"/>
    </location>
</feature>
<dbReference type="GO" id="GO:0097320">
    <property type="term" value="P:plasma membrane tubulation"/>
    <property type="evidence" value="ECO:0007669"/>
    <property type="project" value="TreeGrafter"/>
</dbReference>
<dbReference type="SUPFAM" id="SSF64268">
    <property type="entry name" value="PX domain"/>
    <property type="match status" value="1"/>
</dbReference>
<proteinExistence type="predicted"/>
<dbReference type="PANTHER" id="PTHR45827:SF1">
    <property type="entry name" value="SORTING NEXIN"/>
    <property type="match status" value="1"/>
</dbReference>
<dbReference type="EMBL" id="KN824297">
    <property type="protein sequence ID" value="KIM27710.1"/>
    <property type="molecule type" value="Genomic_DNA"/>
</dbReference>
<evidence type="ECO:0000313" key="4">
    <source>
        <dbReference type="Proteomes" id="UP000054097"/>
    </source>
</evidence>
<dbReference type="GO" id="GO:0006897">
    <property type="term" value="P:endocytosis"/>
    <property type="evidence" value="ECO:0007669"/>
    <property type="project" value="TreeGrafter"/>
</dbReference>
<dbReference type="InterPro" id="IPR036028">
    <property type="entry name" value="SH3-like_dom_sf"/>
</dbReference>
<dbReference type="Pfam" id="PF10456">
    <property type="entry name" value="BAR_3_WASP_bdg"/>
    <property type="match status" value="1"/>
</dbReference>
<dbReference type="GO" id="GO:0031410">
    <property type="term" value="C:cytoplasmic vesicle"/>
    <property type="evidence" value="ECO:0007669"/>
    <property type="project" value="TreeGrafter"/>
</dbReference>
<dbReference type="InterPro" id="IPR001683">
    <property type="entry name" value="PX_dom"/>
</dbReference>
<feature type="region of interest" description="Disordered" evidence="1">
    <location>
        <begin position="569"/>
        <end position="615"/>
    </location>
</feature>
<dbReference type="Proteomes" id="UP000054097">
    <property type="component" value="Unassembled WGS sequence"/>
</dbReference>
<feature type="region of interest" description="Disordered" evidence="1">
    <location>
        <begin position="198"/>
        <end position="223"/>
    </location>
</feature>
<organism evidence="3 4">
    <name type="scientific">Serendipita vermifera MAFF 305830</name>
    <dbReference type="NCBI Taxonomy" id="933852"/>
    <lineage>
        <taxon>Eukaryota</taxon>
        <taxon>Fungi</taxon>
        <taxon>Dikarya</taxon>
        <taxon>Basidiomycota</taxon>
        <taxon>Agaricomycotina</taxon>
        <taxon>Agaricomycetes</taxon>
        <taxon>Sebacinales</taxon>
        <taxon>Serendipitaceae</taxon>
        <taxon>Serendipita</taxon>
    </lineage>
</organism>
<evidence type="ECO:0000313" key="3">
    <source>
        <dbReference type="EMBL" id="KIM27710.1"/>
    </source>
</evidence>
<feature type="region of interest" description="Disordered" evidence="1">
    <location>
        <begin position="46"/>
        <end position="80"/>
    </location>
</feature>
<reference evidence="3 4" key="1">
    <citation type="submission" date="2014-04" db="EMBL/GenBank/DDBJ databases">
        <authorList>
            <consortium name="DOE Joint Genome Institute"/>
            <person name="Kuo A."/>
            <person name="Zuccaro A."/>
            <person name="Kohler A."/>
            <person name="Nagy L.G."/>
            <person name="Floudas D."/>
            <person name="Copeland A."/>
            <person name="Barry K.W."/>
            <person name="Cichocki N."/>
            <person name="Veneault-Fourrey C."/>
            <person name="LaButti K."/>
            <person name="Lindquist E.A."/>
            <person name="Lipzen A."/>
            <person name="Lundell T."/>
            <person name="Morin E."/>
            <person name="Murat C."/>
            <person name="Sun H."/>
            <person name="Tunlid A."/>
            <person name="Henrissat B."/>
            <person name="Grigoriev I.V."/>
            <person name="Hibbett D.S."/>
            <person name="Martin F."/>
            <person name="Nordberg H.P."/>
            <person name="Cantor M.N."/>
            <person name="Hua S.X."/>
        </authorList>
    </citation>
    <scope>NUCLEOTIDE SEQUENCE [LARGE SCALE GENOMIC DNA]</scope>
    <source>
        <strain evidence="3 4">MAFF 305830</strain>
    </source>
</reference>
<reference evidence="4" key="2">
    <citation type="submission" date="2015-01" db="EMBL/GenBank/DDBJ databases">
        <title>Evolutionary Origins and Diversification of the Mycorrhizal Mutualists.</title>
        <authorList>
            <consortium name="DOE Joint Genome Institute"/>
            <consortium name="Mycorrhizal Genomics Consortium"/>
            <person name="Kohler A."/>
            <person name="Kuo A."/>
            <person name="Nagy L.G."/>
            <person name="Floudas D."/>
            <person name="Copeland A."/>
            <person name="Barry K.W."/>
            <person name="Cichocki N."/>
            <person name="Veneault-Fourrey C."/>
            <person name="LaButti K."/>
            <person name="Lindquist E.A."/>
            <person name="Lipzen A."/>
            <person name="Lundell T."/>
            <person name="Morin E."/>
            <person name="Murat C."/>
            <person name="Riley R."/>
            <person name="Ohm R."/>
            <person name="Sun H."/>
            <person name="Tunlid A."/>
            <person name="Henrissat B."/>
            <person name="Grigoriev I.V."/>
            <person name="Hibbett D.S."/>
            <person name="Martin F."/>
        </authorList>
    </citation>
    <scope>NUCLEOTIDE SEQUENCE [LARGE SCALE GENOMIC DNA]</scope>
    <source>
        <strain evidence="4">MAFF 305830</strain>
    </source>
</reference>
<dbReference type="GO" id="GO:0016197">
    <property type="term" value="P:endosomal transport"/>
    <property type="evidence" value="ECO:0007669"/>
    <property type="project" value="TreeGrafter"/>
</dbReference>
<dbReference type="OrthoDB" id="10254720at2759"/>
<dbReference type="Pfam" id="PF00787">
    <property type="entry name" value="PX"/>
    <property type="match status" value="1"/>
</dbReference>